<dbReference type="SMART" id="SM00343">
    <property type="entry name" value="ZnF_C2HC"/>
    <property type="match status" value="2"/>
</dbReference>
<keyword evidence="1" id="KW-0507">mRNA processing</keyword>
<keyword evidence="6" id="KW-1185">Reference proteome</keyword>
<evidence type="ECO:0000256" key="1">
    <source>
        <dbReference type="ARBA" id="ARBA00022664"/>
    </source>
</evidence>
<dbReference type="GO" id="GO:0008270">
    <property type="term" value="F:zinc ion binding"/>
    <property type="evidence" value="ECO:0007669"/>
    <property type="project" value="UniProtKB-KW"/>
</dbReference>
<dbReference type="PROSITE" id="PS50158">
    <property type="entry name" value="ZF_CCHC"/>
    <property type="match status" value="1"/>
</dbReference>
<comment type="caution">
    <text evidence="5">The sequence shown here is derived from an EMBL/GenBank/DDBJ whole genome shotgun (WGS) entry which is preliminary data.</text>
</comment>
<name>A0A8H5BCP0_9AGAR</name>
<reference evidence="5 6" key="1">
    <citation type="journal article" date="2020" name="ISME J.">
        <title>Uncovering the hidden diversity of litter-decomposition mechanisms in mushroom-forming fungi.</title>
        <authorList>
            <person name="Floudas D."/>
            <person name="Bentzer J."/>
            <person name="Ahren D."/>
            <person name="Johansson T."/>
            <person name="Persson P."/>
            <person name="Tunlid A."/>
        </authorList>
    </citation>
    <scope>NUCLEOTIDE SEQUENCE [LARGE SCALE GENOMIC DNA]</scope>
    <source>
        <strain evidence="5 6">CBS 291.85</strain>
    </source>
</reference>
<feature type="domain" description="CCHC-type" evidence="4">
    <location>
        <begin position="155"/>
        <end position="169"/>
    </location>
</feature>
<dbReference type="AlphaFoldDB" id="A0A8H5BCP0"/>
<evidence type="ECO:0000256" key="3">
    <source>
        <dbReference type="SAM" id="MobiDB-lite"/>
    </source>
</evidence>
<evidence type="ECO:0000256" key="2">
    <source>
        <dbReference type="PROSITE-ProRule" id="PRU00047"/>
    </source>
</evidence>
<keyword evidence="2" id="KW-0862">Zinc</keyword>
<feature type="region of interest" description="Disordered" evidence="3">
    <location>
        <begin position="188"/>
        <end position="216"/>
    </location>
</feature>
<evidence type="ECO:0000313" key="6">
    <source>
        <dbReference type="Proteomes" id="UP000559256"/>
    </source>
</evidence>
<dbReference type="InterPro" id="IPR036875">
    <property type="entry name" value="Znf_CCHC_sf"/>
</dbReference>
<keyword evidence="2" id="KW-0479">Metal-binding</keyword>
<dbReference type="SUPFAM" id="SSF57756">
    <property type="entry name" value="Retrovirus zinc finger-like domains"/>
    <property type="match status" value="1"/>
</dbReference>
<evidence type="ECO:0000259" key="4">
    <source>
        <dbReference type="PROSITE" id="PS50158"/>
    </source>
</evidence>
<keyword evidence="2" id="KW-0863">Zinc-finger</keyword>
<protein>
    <recommendedName>
        <fullName evidence="4">CCHC-type domain-containing protein</fullName>
    </recommendedName>
</protein>
<accession>A0A8H5BCP0</accession>
<dbReference type="InterPro" id="IPR001878">
    <property type="entry name" value="Znf_CCHC"/>
</dbReference>
<organism evidence="5 6">
    <name type="scientific">Tetrapyrgos nigripes</name>
    <dbReference type="NCBI Taxonomy" id="182062"/>
    <lineage>
        <taxon>Eukaryota</taxon>
        <taxon>Fungi</taxon>
        <taxon>Dikarya</taxon>
        <taxon>Basidiomycota</taxon>
        <taxon>Agaricomycotina</taxon>
        <taxon>Agaricomycetes</taxon>
        <taxon>Agaricomycetidae</taxon>
        <taxon>Agaricales</taxon>
        <taxon>Marasmiineae</taxon>
        <taxon>Marasmiaceae</taxon>
        <taxon>Tetrapyrgos</taxon>
    </lineage>
</organism>
<sequence>MSFNNNAIRIRIHLPEKPIEDHFAITKKILTNNLNDEEVRRALKNSIHIKSVAEAIFMMQGHRRLLQQAMKEVDDELDKHTKEIADKGLWGNGRNNWRKEKGFMQVVWPKPEEFFKKPTLNSLASSQGGSAFGTRNRPIIIDRSPLPASSNTVHCYWCHKDGHFASSCKHFNCYICGEFQPGHYPSQCPHRSTTGRDQHDYRPDSPELDPGGLDNVAWANITGEPMADY</sequence>
<gene>
    <name evidence="5" type="ORF">D9758_018847</name>
</gene>
<dbReference type="EMBL" id="JAACJM010000432">
    <property type="protein sequence ID" value="KAF5319762.1"/>
    <property type="molecule type" value="Genomic_DNA"/>
</dbReference>
<evidence type="ECO:0000313" key="5">
    <source>
        <dbReference type="EMBL" id="KAF5319762.1"/>
    </source>
</evidence>
<feature type="compositionally biased region" description="Basic and acidic residues" evidence="3">
    <location>
        <begin position="194"/>
        <end position="205"/>
    </location>
</feature>
<dbReference type="Gene3D" id="4.10.60.10">
    <property type="entry name" value="Zinc finger, CCHC-type"/>
    <property type="match status" value="1"/>
</dbReference>
<dbReference type="GO" id="GO:0006397">
    <property type="term" value="P:mRNA processing"/>
    <property type="evidence" value="ECO:0007669"/>
    <property type="project" value="UniProtKB-KW"/>
</dbReference>
<proteinExistence type="predicted"/>
<dbReference type="GO" id="GO:0003676">
    <property type="term" value="F:nucleic acid binding"/>
    <property type="evidence" value="ECO:0007669"/>
    <property type="project" value="InterPro"/>
</dbReference>
<dbReference type="Proteomes" id="UP000559256">
    <property type="component" value="Unassembled WGS sequence"/>
</dbReference>